<name>A0A8D9CXA9_BRACM</name>
<dbReference type="Gramene" id="A09p55130.2_BraZ1">
    <property type="protein sequence ID" value="A09p55130.2_BraZ1.CDS.1"/>
    <property type="gene ID" value="A09g55130.2_BraZ1"/>
</dbReference>
<dbReference type="Gene3D" id="3.30.497.10">
    <property type="entry name" value="Antithrombin, subunit I, domain 2"/>
    <property type="match status" value="1"/>
</dbReference>
<dbReference type="SUPFAM" id="SSF56574">
    <property type="entry name" value="Serpins"/>
    <property type="match status" value="1"/>
</dbReference>
<evidence type="ECO:0008006" key="4">
    <source>
        <dbReference type="Google" id="ProtNLM"/>
    </source>
</evidence>
<evidence type="ECO:0000313" key="2">
    <source>
        <dbReference type="EMBL" id="CAG7865046.1"/>
    </source>
</evidence>
<comment type="similarity">
    <text evidence="1">Belongs to the serpin family.</text>
</comment>
<accession>A0A8D9CXA9</accession>
<dbReference type="AlphaFoldDB" id="A0A8D9CXA9"/>
<evidence type="ECO:0000313" key="3">
    <source>
        <dbReference type="Proteomes" id="UP000694005"/>
    </source>
</evidence>
<proteinExistence type="inferred from homology"/>
<gene>
    <name evidence="2" type="ORF">BRAPAZ1V2_A09P55130.2</name>
</gene>
<protein>
    <recommendedName>
        <fullName evidence="4">Serpin domain-containing protein</fullName>
    </recommendedName>
</protein>
<sequence>MQNDVMVLLAKHVIATVASGSNFVFSPMSVNLLLCLIAAGSSCVSKQQILTLTQSWLRRYLLSTPMALREVICAYLWLLVFG</sequence>
<organism evidence="2 3">
    <name type="scientific">Brassica campestris</name>
    <name type="common">Field mustard</name>
    <dbReference type="NCBI Taxonomy" id="3711"/>
    <lineage>
        <taxon>Eukaryota</taxon>
        <taxon>Viridiplantae</taxon>
        <taxon>Streptophyta</taxon>
        <taxon>Embryophyta</taxon>
        <taxon>Tracheophyta</taxon>
        <taxon>Spermatophyta</taxon>
        <taxon>Magnoliopsida</taxon>
        <taxon>eudicotyledons</taxon>
        <taxon>Gunneridae</taxon>
        <taxon>Pentapetalae</taxon>
        <taxon>rosids</taxon>
        <taxon>malvids</taxon>
        <taxon>Brassicales</taxon>
        <taxon>Brassicaceae</taxon>
        <taxon>Brassiceae</taxon>
        <taxon>Brassica</taxon>
    </lineage>
</organism>
<dbReference type="InterPro" id="IPR036186">
    <property type="entry name" value="Serpin_sf"/>
</dbReference>
<evidence type="ECO:0000256" key="1">
    <source>
        <dbReference type="ARBA" id="ARBA00009500"/>
    </source>
</evidence>
<dbReference type="Proteomes" id="UP000694005">
    <property type="component" value="Chromosome A09"/>
</dbReference>
<dbReference type="EMBL" id="LS974625">
    <property type="protein sequence ID" value="CAG7865046.1"/>
    <property type="molecule type" value="Genomic_DNA"/>
</dbReference>
<dbReference type="InterPro" id="IPR042178">
    <property type="entry name" value="Serpin_sf_1"/>
</dbReference>
<reference evidence="2 3" key="1">
    <citation type="submission" date="2021-07" db="EMBL/GenBank/DDBJ databases">
        <authorList>
            <consortium name="Genoscope - CEA"/>
            <person name="William W."/>
        </authorList>
    </citation>
    <scope>NUCLEOTIDE SEQUENCE [LARGE SCALE GENOMIC DNA]</scope>
</reference>